<evidence type="ECO:0000256" key="8">
    <source>
        <dbReference type="SAM" id="Phobius"/>
    </source>
</evidence>
<reference evidence="10 11" key="2">
    <citation type="journal article" date="2022" name="Mol. Biol. Evol.">
        <title>Comparative Genomics Reveals Insights into the Divergent Evolution of Astigmatic Mites and Household Pest Adaptations.</title>
        <authorList>
            <person name="Xiong Q."/>
            <person name="Wan A.T."/>
            <person name="Liu X."/>
            <person name="Fung C.S."/>
            <person name="Xiao X."/>
            <person name="Malainual N."/>
            <person name="Hou J."/>
            <person name="Wang L."/>
            <person name="Wang M."/>
            <person name="Yang K.Y."/>
            <person name="Cui Y."/>
            <person name="Leung E.L."/>
            <person name="Nong W."/>
            <person name="Shin S.K."/>
            <person name="Au S.W."/>
            <person name="Jeong K.Y."/>
            <person name="Chew F.T."/>
            <person name="Hui J.H."/>
            <person name="Leung T.F."/>
            <person name="Tungtrongchitr A."/>
            <person name="Zhong N."/>
            <person name="Liu Z."/>
            <person name="Tsui S.K."/>
        </authorList>
    </citation>
    <scope>NUCLEOTIDE SEQUENCE [LARGE SCALE GENOMIC DNA]</scope>
    <source>
        <strain evidence="10">Derp</strain>
    </source>
</reference>
<accession>A0ABQ8JLG4</accession>
<keyword evidence="4 8" id="KW-1133">Transmembrane helix</keyword>
<dbReference type="InterPro" id="IPR001638">
    <property type="entry name" value="Solute-binding_3/MltF_N"/>
</dbReference>
<keyword evidence="2" id="KW-1003">Cell membrane</keyword>
<organism evidence="10 11">
    <name type="scientific">Dermatophagoides pteronyssinus</name>
    <name type="common">European house dust mite</name>
    <dbReference type="NCBI Taxonomy" id="6956"/>
    <lineage>
        <taxon>Eukaryota</taxon>
        <taxon>Metazoa</taxon>
        <taxon>Ecdysozoa</taxon>
        <taxon>Arthropoda</taxon>
        <taxon>Chelicerata</taxon>
        <taxon>Arachnida</taxon>
        <taxon>Acari</taxon>
        <taxon>Acariformes</taxon>
        <taxon>Sarcoptiformes</taxon>
        <taxon>Astigmata</taxon>
        <taxon>Psoroptidia</taxon>
        <taxon>Analgoidea</taxon>
        <taxon>Pyroglyphidae</taxon>
        <taxon>Dermatophagoidinae</taxon>
        <taxon>Dermatophagoides</taxon>
    </lineage>
</organism>
<dbReference type="SUPFAM" id="SSF53850">
    <property type="entry name" value="Periplasmic binding protein-like II"/>
    <property type="match status" value="1"/>
</dbReference>
<evidence type="ECO:0000256" key="5">
    <source>
        <dbReference type="ARBA" id="ARBA00023136"/>
    </source>
</evidence>
<dbReference type="PANTHER" id="PTHR42643:SF24">
    <property type="entry name" value="IONOTROPIC RECEPTOR 60A"/>
    <property type="match status" value="1"/>
</dbReference>
<evidence type="ECO:0000256" key="4">
    <source>
        <dbReference type="ARBA" id="ARBA00022989"/>
    </source>
</evidence>
<evidence type="ECO:0000256" key="2">
    <source>
        <dbReference type="ARBA" id="ARBA00022475"/>
    </source>
</evidence>
<evidence type="ECO:0000313" key="10">
    <source>
        <dbReference type="EMBL" id="KAH9423419.1"/>
    </source>
</evidence>
<keyword evidence="11" id="KW-1185">Reference proteome</keyword>
<keyword evidence="5 8" id="KW-0472">Membrane</keyword>
<comment type="subcellular location">
    <subcellularLocation>
        <location evidence="1">Cell membrane</location>
        <topology evidence="1">Multi-pass membrane protein</topology>
    </subcellularLocation>
</comment>
<proteinExistence type="predicted"/>
<gene>
    <name evidence="10" type="ORF">DERP_003698</name>
</gene>
<protein>
    <recommendedName>
        <fullName evidence="9">Solute-binding protein family 3/N-terminal domain-containing protein</fullName>
    </recommendedName>
</protein>
<dbReference type="InterPro" id="IPR052192">
    <property type="entry name" value="Insect_Ionotropic_Sensory_Rcpt"/>
</dbReference>
<keyword evidence="6" id="KW-0675">Receptor</keyword>
<evidence type="ECO:0000256" key="6">
    <source>
        <dbReference type="ARBA" id="ARBA00023170"/>
    </source>
</evidence>
<keyword evidence="7" id="KW-0325">Glycoprotein</keyword>
<name>A0ABQ8JLG4_DERPT</name>
<dbReference type="Proteomes" id="UP000887458">
    <property type="component" value="Unassembled WGS sequence"/>
</dbReference>
<reference evidence="10 11" key="1">
    <citation type="journal article" date="2018" name="J. Allergy Clin. Immunol.">
        <title>High-quality assembly of Dermatophagoides pteronyssinus genome and transcriptome reveals a wide range of novel allergens.</title>
        <authorList>
            <person name="Liu X.Y."/>
            <person name="Yang K.Y."/>
            <person name="Wang M.Q."/>
            <person name="Kwok J.S."/>
            <person name="Zeng X."/>
            <person name="Yang Z."/>
            <person name="Xiao X.J."/>
            <person name="Lau C.P."/>
            <person name="Li Y."/>
            <person name="Huang Z.M."/>
            <person name="Ba J.G."/>
            <person name="Yim A.K."/>
            <person name="Ouyang C.Y."/>
            <person name="Ngai S.M."/>
            <person name="Chan T.F."/>
            <person name="Leung E.L."/>
            <person name="Liu L."/>
            <person name="Liu Z.G."/>
            <person name="Tsui S.K."/>
        </authorList>
    </citation>
    <scope>NUCLEOTIDE SEQUENCE [LARGE SCALE GENOMIC DNA]</scope>
    <source>
        <strain evidence="10">Derp</strain>
    </source>
</reference>
<dbReference type="Pfam" id="PF00497">
    <property type="entry name" value="SBP_bac_3"/>
    <property type="match status" value="1"/>
</dbReference>
<dbReference type="Gene3D" id="3.40.190.10">
    <property type="entry name" value="Periplasmic binding protein-like II"/>
    <property type="match status" value="1"/>
</dbReference>
<evidence type="ECO:0000256" key="7">
    <source>
        <dbReference type="ARBA" id="ARBA00023180"/>
    </source>
</evidence>
<dbReference type="EMBL" id="NJHN03000032">
    <property type="protein sequence ID" value="KAH9423419.1"/>
    <property type="molecule type" value="Genomic_DNA"/>
</dbReference>
<dbReference type="PANTHER" id="PTHR42643">
    <property type="entry name" value="IONOTROPIC RECEPTOR 20A-RELATED"/>
    <property type="match status" value="1"/>
</dbReference>
<feature type="transmembrane region" description="Helical" evidence="8">
    <location>
        <begin position="141"/>
        <end position="158"/>
    </location>
</feature>
<comment type="caution">
    <text evidence="10">The sequence shown here is derived from an EMBL/GenBank/DDBJ whole genome shotgun (WGS) entry which is preliminary data.</text>
</comment>
<feature type="domain" description="Solute-binding protein family 3/N-terminal" evidence="9">
    <location>
        <begin position="27"/>
        <end position="138"/>
    </location>
</feature>
<sequence>MNNNNQPIDLNLDLNGQTFQIGYTIHPPYTKINHKTNQLQLKYGADMLLLQELSKYYNFTMNFIHLQGETYHQKLLNGLNRGYNKNISLDIMIGGFHLTEERSKHFSYSYPYFIDHTTIMTRQSERIYHQAEQFFEPFDQYIWLMICFLFVHMLVVYYH</sequence>
<evidence type="ECO:0000256" key="3">
    <source>
        <dbReference type="ARBA" id="ARBA00022692"/>
    </source>
</evidence>
<evidence type="ECO:0000259" key="9">
    <source>
        <dbReference type="Pfam" id="PF00497"/>
    </source>
</evidence>
<keyword evidence="3 8" id="KW-0812">Transmembrane</keyword>
<evidence type="ECO:0000313" key="11">
    <source>
        <dbReference type="Proteomes" id="UP000887458"/>
    </source>
</evidence>
<evidence type="ECO:0000256" key="1">
    <source>
        <dbReference type="ARBA" id="ARBA00004651"/>
    </source>
</evidence>